<dbReference type="InterPro" id="IPR025364">
    <property type="entry name" value="DUF4268"/>
</dbReference>
<dbReference type="EMBL" id="SBKO01000005">
    <property type="protein sequence ID" value="RXR17221.1"/>
    <property type="molecule type" value="Genomic_DNA"/>
</dbReference>
<name>A0A4Q1K0W3_9FLAO</name>
<dbReference type="AlphaFoldDB" id="A0A4Q1K0W3"/>
<gene>
    <name evidence="2" type="ORF">EQG63_10535</name>
</gene>
<dbReference type="OrthoDB" id="1467516at2"/>
<protein>
    <submittedName>
        <fullName evidence="2">DUF4268 domain-containing protein</fullName>
    </submittedName>
</protein>
<dbReference type="RefSeq" id="WP_129436339.1">
    <property type="nucleotide sequence ID" value="NZ_SBKO01000005.1"/>
</dbReference>
<evidence type="ECO:0000259" key="1">
    <source>
        <dbReference type="Pfam" id="PF14088"/>
    </source>
</evidence>
<accession>A0A4Q1K0W3</accession>
<dbReference type="Pfam" id="PF14088">
    <property type="entry name" value="DUF4268"/>
    <property type="match status" value="1"/>
</dbReference>
<proteinExistence type="predicted"/>
<feature type="domain" description="DUF4268" evidence="1">
    <location>
        <begin position="10"/>
        <end position="135"/>
    </location>
</feature>
<evidence type="ECO:0000313" key="3">
    <source>
        <dbReference type="Proteomes" id="UP000290283"/>
    </source>
</evidence>
<sequence>MYSKEESIRIKKEFWTQFAEAYPRKWLLYNTKIKDVSFKFFVDNKKAQVLLDIEPKDEEKRKIYFEKVESLKTILLEDYLPEAIFERNYYLESGKIISRIWVETDGISINNKATWNTIFDFFNEHMDAFERFFYENEDYIKDLEVNTKIQS</sequence>
<dbReference type="Proteomes" id="UP000290283">
    <property type="component" value="Unassembled WGS sequence"/>
</dbReference>
<evidence type="ECO:0000313" key="2">
    <source>
        <dbReference type="EMBL" id="RXR17221.1"/>
    </source>
</evidence>
<comment type="caution">
    <text evidence="2">The sequence shown here is derived from an EMBL/GenBank/DDBJ whole genome shotgun (WGS) entry which is preliminary data.</text>
</comment>
<keyword evidence="3" id="KW-1185">Reference proteome</keyword>
<organism evidence="2 3">
    <name type="scientific">Flavobacterium amnicola</name>
    <dbReference type="NCBI Taxonomy" id="2506422"/>
    <lineage>
        <taxon>Bacteria</taxon>
        <taxon>Pseudomonadati</taxon>
        <taxon>Bacteroidota</taxon>
        <taxon>Flavobacteriia</taxon>
        <taxon>Flavobacteriales</taxon>
        <taxon>Flavobacteriaceae</taxon>
        <taxon>Flavobacterium</taxon>
    </lineage>
</organism>
<reference evidence="3" key="1">
    <citation type="submission" date="2019-01" db="EMBL/GenBank/DDBJ databases">
        <title>Cytophagaceae bacterium strain CAR-16.</title>
        <authorList>
            <person name="Chen W.-M."/>
        </authorList>
    </citation>
    <scope>NUCLEOTIDE SEQUENCE [LARGE SCALE GENOMIC DNA]</scope>
    <source>
        <strain evidence="3">LLJ-11</strain>
    </source>
</reference>